<dbReference type="PATRIC" id="fig|1286171.3.peg.1074"/>
<evidence type="ECO:0000313" key="1">
    <source>
        <dbReference type="EMBL" id="AHM56421.1"/>
    </source>
</evidence>
<dbReference type="eggNOG" id="ENOG50340ZV">
    <property type="taxonomic scope" value="Bacteria"/>
</dbReference>
<dbReference type="AlphaFoldDB" id="W8U673"/>
<dbReference type="KEGG" id="eac:EAL2_c11230"/>
<dbReference type="Proteomes" id="UP000019591">
    <property type="component" value="Chromosome"/>
</dbReference>
<gene>
    <name evidence="1" type="ORF">EAL2_c11230</name>
</gene>
<dbReference type="EMBL" id="CP007452">
    <property type="protein sequence ID" value="AHM56421.1"/>
    <property type="molecule type" value="Genomic_DNA"/>
</dbReference>
<dbReference type="OrthoDB" id="564699at2"/>
<accession>W8U673</accession>
<keyword evidence="2" id="KW-1185">Reference proteome</keyword>
<organism evidence="1 2">
    <name type="scientific">Peptoclostridium acidaminophilum DSM 3953</name>
    <dbReference type="NCBI Taxonomy" id="1286171"/>
    <lineage>
        <taxon>Bacteria</taxon>
        <taxon>Bacillati</taxon>
        <taxon>Bacillota</taxon>
        <taxon>Clostridia</taxon>
        <taxon>Peptostreptococcales</taxon>
        <taxon>Peptoclostridiaceae</taxon>
        <taxon>Peptoclostridium</taxon>
    </lineage>
</organism>
<dbReference type="RefSeq" id="WP_025435425.1">
    <property type="nucleotide sequence ID" value="NZ_CP007452.1"/>
</dbReference>
<protein>
    <submittedName>
        <fullName evidence="1">Putative phage tail fiber protein</fullName>
    </submittedName>
</protein>
<dbReference type="HOGENOM" id="CLU_908356_0_0_9"/>
<dbReference type="STRING" id="1286171.EAL2_c11230"/>
<reference evidence="1 2" key="1">
    <citation type="journal article" date="2014" name="Genome Announc.">
        <title>Complete Genome Sequence of Amino Acid-Utilizing Eubacterium acidaminophilum al-2 (DSM 3953).</title>
        <authorList>
            <person name="Poehlein A."/>
            <person name="Andreesen J.R."/>
            <person name="Daniel R."/>
        </authorList>
    </citation>
    <scope>NUCLEOTIDE SEQUENCE [LARGE SCALE GENOMIC DNA]</scope>
    <source>
        <strain evidence="1 2">DSM 3953</strain>
    </source>
</reference>
<sequence length="306" mass="32052">MQTTTNYAMKKIDLTDSPPDITALNGNFDTIDEELKNHDDLIANMPKYQTAGGTATAIILTDFSLVDGFSKNFIINTSNNGVATTINGKPLYKPGTTAAPKLTAGKAATVWYNAAGDCFFIKASAEGDAVVGDVLAGKIFSNDDDTGLVGTLSLTGNATAAQVKSGYTFYNTDAKTKLTGTNTDKKFASGTGTVSSGLLEFTLTNGTATYSSYYVEVTGLSFLPSTIVIIADSGSSEENVTVFRASGATVSNSAFFARYSASGLYTDKKTAIAKGKTAPAYVTSSGFLLPLMWALSGSTFSWYAVE</sequence>
<proteinExistence type="predicted"/>
<evidence type="ECO:0000313" key="2">
    <source>
        <dbReference type="Proteomes" id="UP000019591"/>
    </source>
</evidence>
<name>W8U673_PEPAC</name>